<comment type="caution">
    <text evidence="3">The sequence shown here is derived from an EMBL/GenBank/DDBJ whole genome shotgun (WGS) entry which is preliminary data.</text>
</comment>
<dbReference type="InterPro" id="IPR016039">
    <property type="entry name" value="Thiolase-like"/>
</dbReference>
<accession>A0A543I8B6</accession>
<dbReference type="CDD" id="cd00829">
    <property type="entry name" value="SCP-x_thiolase"/>
    <property type="match status" value="1"/>
</dbReference>
<dbReference type="AlphaFoldDB" id="A0A543I8B6"/>
<evidence type="ECO:0000256" key="1">
    <source>
        <dbReference type="SAM" id="MobiDB-lite"/>
    </source>
</evidence>
<keyword evidence="4" id="KW-1185">Reference proteome</keyword>
<sequence length="382" mass="39633">MTRGGIAIVGAAETDLGVLPGLPEPDLHARAAALALADAGLTPADVDGVATAWHSPVDIAHHLGITPSWHDGTTVGGCSFLVHVRHAAAAIEAGLCTTVLVLHGESGRSRVGRPSRRPPADSPSGQFEAPYGVRGAVTAFTLPALRFLHETGTAREQMAAVPAVQSRWAHGNPRAWRGEEFTVEDVLASKVVAWPFRKLECCPVTDGGAALVLTSADRAADLPRPPVHLLGAGEAGESPLVAHMEDLTSSGAFRRSSRAAFAEAGITAADVDHLMIYDPFAHVPLYGLEDLGFVGRGEAGAFVAEGNTAPGGPLPMNTNGGGLCYTHTGMYGMFAIQESVRQLRGEAYRQVDGVEISVVQGVGGIFASAATLVLADRPGEGR</sequence>
<dbReference type="GO" id="GO:0016747">
    <property type="term" value="F:acyltransferase activity, transferring groups other than amino-acyl groups"/>
    <property type="evidence" value="ECO:0007669"/>
    <property type="project" value="InterPro"/>
</dbReference>
<dbReference type="PANTHER" id="PTHR42870">
    <property type="entry name" value="ACETYL-COA C-ACETYLTRANSFERASE"/>
    <property type="match status" value="1"/>
</dbReference>
<evidence type="ECO:0000313" key="3">
    <source>
        <dbReference type="EMBL" id="TQM66809.1"/>
    </source>
</evidence>
<protein>
    <submittedName>
        <fullName evidence="3">Acetyl-CoA acetyltransferase</fullName>
    </submittedName>
</protein>
<dbReference type="SUPFAM" id="SSF53901">
    <property type="entry name" value="Thiolase-like"/>
    <property type="match status" value="2"/>
</dbReference>
<evidence type="ECO:0000313" key="4">
    <source>
        <dbReference type="Proteomes" id="UP000316706"/>
    </source>
</evidence>
<dbReference type="Gene3D" id="3.40.47.10">
    <property type="match status" value="1"/>
</dbReference>
<evidence type="ECO:0000259" key="2">
    <source>
        <dbReference type="Pfam" id="PF22691"/>
    </source>
</evidence>
<dbReference type="RefSeq" id="WP_141965901.1">
    <property type="nucleotide sequence ID" value="NZ_VFPO01000001.1"/>
</dbReference>
<dbReference type="Pfam" id="PF22691">
    <property type="entry name" value="Thiolase_C_1"/>
    <property type="match status" value="1"/>
</dbReference>
<name>A0A543I8B6_9ACTN</name>
<keyword evidence="3" id="KW-0808">Transferase</keyword>
<proteinExistence type="predicted"/>
<feature type="region of interest" description="Disordered" evidence="1">
    <location>
        <begin position="107"/>
        <end position="128"/>
    </location>
</feature>
<gene>
    <name evidence="3" type="ORF">FHX41_0397</name>
</gene>
<dbReference type="EMBL" id="VFPO01000001">
    <property type="protein sequence ID" value="TQM66809.1"/>
    <property type="molecule type" value="Genomic_DNA"/>
</dbReference>
<dbReference type="PIRSF" id="PIRSF000429">
    <property type="entry name" value="Ac-CoA_Ac_transf"/>
    <property type="match status" value="1"/>
</dbReference>
<feature type="domain" description="Thiolase C-terminal" evidence="2">
    <location>
        <begin position="233"/>
        <end position="375"/>
    </location>
</feature>
<reference evidence="3 4" key="1">
    <citation type="submission" date="2019-06" db="EMBL/GenBank/DDBJ databases">
        <title>Sequencing the genomes of 1000 actinobacteria strains.</title>
        <authorList>
            <person name="Klenk H.-P."/>
        </authorList>
    </citation>
    <scope>NUCLEOTIDE SEQUENCE [LARGE SCALE GENOMIC DNA]</scope>
    <source>
        <strain evidence="3 4">DSM 45043</strain>
    </source>
</reference>
<dbReference type="InterPro" id="IPR002155">
    <property type="entry name" value="Thiolase"/>
</dbReference>
<dbReference type="InterPro" id="IPR055140">
    <property type="entry name" value="Thiolase_C_2"/>
</dbReference>
<organism evidence="3 4">
    <name type="scientific">Actinomadura hallensis</name>
    <dbReference type="NCBI Taxonomy" id="337895"/>
    <lineage>
        <taxon>Bacteria</taxon>
        <taxon>Bacillati</taxon>
        <taxon>Actinomycetota</taxon>
        <taxon>Actinomycetes</taxon>
        <taxon>Streptosporangiales</taxon>
        <taxon>Thermomonosporaceae</taxon>
        <taxon>Actinomadura</taxon>
    </lineage>
</organism>
<dbReference type="OrthoDB" id="3208853at2"/>
<dbReference type="Proteomes" id="UP000316706">
    <property type="component" value="Unassembled WGS sequence"/>
</dbReference>
<dbReference type="PANTHER" id="PTHR42870:SF1">
    <property type="entry name" value="NON-SPECIFIC LIPID-TRANSFER PROTEIN-LIKE 2"/>
    <property type="match status" value="1"/>
</dbReference>